<evidence type="ECO:0000313" key="1">
    <source>
        <dbReference type="EMBL" id="OMI28704.1"/>
    </source>
</evidence>
<sequence>MLHSFFPDQYKTIGTKEKNECIKYTMKYRFRKAETGLVKKNAKPLSNQGFTALKKMFGNILRFSYIGGNGSLWQTVVSI</sequence>
<name>A0ABX3I5L8_9BACI</name>
<reference evidence="1 2" key="1">
    <citation type="submission" date="2016-12" db="EMBL/GenBank/DDBJ databases">
        <title>Bacillus phylogenomics.</title>
        <authorList>
            <person name="Dunlap C."/>
        </authorList>
    </citation>
    <scope>NUCLEOTIDE SEQUENCE [LARGE SCALE GENOMIC DNA]</scope>
    <source>
        <strain evidence="1 2">NRRL B-41327</strain>
    </source>
</reference>
<protein>
    <recommendedName>
        <fullName evidence="3">Transposase</fullName>
    </recommendedName>
</protein>
<evidence type="ECO:0000313" key="2">
    <source>
        <dbReference type="Proteomes" id="UP000187046"/>
    </source>
</evidence>
<keyword evidence="2" id="KW-1185">Reference proteome</keyword>
<comment type="caution">
    <text evidence="1">The sequence shown here is derived from an EMBL/GenBank/DDBJ whole genome shotgun (WGS) entry which is preliminary data.</text>
</comment>
<proteinExistence type="predicted"/>
<evidence type="ECO:0008006" key="3">
    <source>
        <dbReference type="Google" id="ProtNLM"/>
    </source>
</evidence>
<organism evidence="1 2">
    <name type="scientific">Bacillus haynesii</name>
    <dbReference type="NCBI Taxonomy" id="1925021"/>
    <lineage>
        <taxon>Bacteria</taxon>
        <taxon>Bacillati</taxon>
        <taxon>Bacillota</taxon>
        <taxon>Bacilli</taxon>
        <taxon>Bacillales</taxon>
        <taxon>Bacillaceae</taxon>
        <taxon>Bacillus</taxon>
    </lineage>
</organism>
<accession>A0ABX3I5L8</accession>
<dbReference type="Proteomes" id="UP000187046">
    <property type="component" value="Unassembled WGS sequence"/>
</dbReference>
<dbReference type="EMBL" id="MRBL01000006">
    <property type="protein sequence ID" value="OMI28704.1"/>
    <property type="molecule type" value="Genomic_DNA"/>
</dbReference>
<gene>
    <name evidence="1" type="ORF">BTA31_06000</name>
</gene>